<name>A0A367L3Y7_9HYPO</name>
<feature type="domain" description="F-box" evidence="1">
    <location>
        <begin position="11"/>
        <end position="40"/>
    </location>
</feature>
<comment type="caution">
    <text evidence="2">The sequence shown here is derived from an EMBL/GenBank/DDBJ whole genome shotgun (WGS) entry which is preliminary data.</text>
</comment>
<sequence>MAATSVLSQSHDLLLCILDHLPFASLLSLSLVNKHIHQTAKPHLYSAIETTWSTTPSAAPAVLLLRSILERPELGRYIRHLRLDGDGFGQDAVAEPPACPLDHLSFARASKLILDTGLPYANFWLDELRCGTVDAMVTTLLMTTPRLKSLFLGPNFTVRSRVLGKMLQTALTDPSSSELPTFQDLGQVTFSPRYNQHLQLYVNNTTEVLPFLRLPKLQDLSLSLDNPNLFAGPLRVPPSSLTSLEVSRLRETPLVSLLAPLRRLEKLHWNWSYQPDLDEGVSTNVIQLNAMTQAFNQVGETLTDLTIEAETRPSNTAGYYHQPPPLEIEGSLDDLIQLSRLKRLSIPWVFLMGFTDSSAKCSRLPLPPSLEVLTLTNHLSTDEQWEWHHDAVLSTIKSELGRWTRPSSSNLKRIILPLPLSHDHQTLQEELGEAAGIELAWT</sequence>
<dbReference type="InterPro" id="IPR036047">
    <property type="entry name" value="F-box-like_dom_sf"/>
</dbReference>
<accession>A0A367L3Y7</accession>
<proteinExistence type="predicted"/>
<dbReference type="OrthoDB" id="4191831at2759"/>
<keyword evidence="3" id="KW-1185">Reference proteome</keyword>
<dbReference type="SUPFAM" id="SSF81383">
    <property type="entry name" value="F-box domain"/>
    <property type="match status" value="1"/>
</dbReference>
<reference evidence="2 3" key="1">
    <citation type="journal article" date="2015" name="BMC Genomics">
        <title>Insights from the genome of Ophiocordyceps polyrhachis-furcata to pathogenicity and host specificity in insect fungi.</title>
        <authorList>
            <person name="Wichadakul D."/>
            <person name="Kobmoo N."/>
            <person name="Ingsriswang S."/>
            <person name="Tangphatsornruang S."/>
            <person name="Chantasingh D."/>
            <person name="Luangsa-ard J.J."/>
            <person name="Eurwilaichitr L."/>
        </authorList>
    </citation>
    <scope>NUCLEOTIDE SEQUENCE [LARGE SCALE GENOMIC DNA]</scope>
    <source>
        <strain evidence="2 3">BCC 54312</strain>
    </source>
</reference>
<evidence type="ECO:0000259" key="1">
    <source>
        <dbReference type="Pfam" id="PF00646"/>
    </source>
</evidence>
<dbReference type="AlphaFoldDB" id="A0A367L3Y7"/>
<evidence type="ECO:0000313" key="3">
    <source>
        <dbReference type="Proteomes" id="UP000253664"/>
    </source>
</evidence>
<protein>
    <recommendedName>
        <fullName evidence="1">F-box domain-containing protein</fullName>
    </recommendedName>
</protein>
<organism evidence="2 3">
    <name type="scientific">Ophiocordyceps polyrhachis-furcata BCC 54312</name>
    <dbReference type="NCBI Taxonomy" id="1330021"/>
    <lineage>
        <taxon>Eukaryota</taxon>
        <taxon>Fungi</taxon>
        <taxon>Dikarya</taxon>
        <taxon>Ascomycota</taxon>
        <taxon>Pezizomycotina</taxon>
        <taxon>Sordariomycetes</taxon>
        <taxon>Hypocreomycetidae</taxon>
        <taxon>Hypocreales</taxon>
        <taxon>Ophiocordycipitaceae</taxon>
        <taxon>Ophiocordyceps</taxon>
    </lineage>
</organism>
<gene>
    <name evidence="2" type="ORF">L249_4961</name>
</gene>
<evidence type="ECO:0000313" key="2">
    <source>
        <dbReference type="EMBL" id="RCI08922.1"/>
    </source>
</evidence>
<dbReference type="EMBL" id="LKCN02000017">
    <property type="protein sequence ID" value="RCI08922.1"/>
    <property type="molecule type" value="Genomic_DNA"/>
</dbReference>
<dbReference type="Pfam" id="PF00646">
    <property type="entry name" value="F-box"/>
    <property type="match status" value="1"/>
</dbReference>
<dbReference type="InterPro" id="IPR001810">
    <property type="entry name" value="F-box_dom"/>
</dbReference>
<dbReference type="Proteomes" id="UP000253664">
    <property type="component" value="Unassembled WGS sequence"/>
</dbReference>